<reference evidence="2 3" key="1">
    <citation type="submission" date="2015-05" db="EMBL/GenBank/DDBJ databases">
        <title>Distinctive expansion of gene families associated with plant cell wall degradation and secondary metabolism in the genomes of grapevine trunk pathogens.</title>
        <authorList>
            <person name="Lawrence D.P."/>
            <person name="Travadon R."/>
            <person name="Rolshausen P.E."/>
            <person name="Baumgartner K."/>
        </authorList>
    </citation>
    <scope>NUCLEOTIDE SEQUENCE [LARGE SCALE GENOMIC DNA]</scope>
    <source>
        <strain evidence="2">UCRPC4</strain>
    </source>
</reference>
<dbReference type="AlphaFoldDB" id="A0A0G2EL66"/>
<protein>
    <submittedName>
        <fullName evidence="2">Uncharacterized protein</fullName>
    </submittedName>
</protein>
<dbReference type="OrthoDB" id="5413829at2759"/>
<dbReference type="EMBL" id="LCWF01000072">
    <property type="protein sequence ID" value="KKY22871.1"/>
    <property type="molecule type" value="Genomic_DNA"/>
</dbReference>
<evidence type="ECO:0000313" key="2">
    <source>
        <dbReference type="EMBL" id="KKY22871.1"/>
    </source>
</evidence>
<name>A0A0G2EL66_PHACM</name>
<organism evidence="2 3">
    <name type="scientific">Phaeomoniella chlamydospora</name>
    <name type="common">Phaeoacremonium chlamydosporum</name>
    <dbReference type="NCBI Taxonomy" id="158046"/>
    <lineage>
        <taxon>Eukaryota</taxon>
        <taxon>Fungi</taxon>
        <taxon>Dikarya</taxon>
        <taxon>Ascomycota</taxon>
        <taxon>Pezizomycotina</taxon>
        <taxon>Eurotiomycetes</taxon>
        <taxon>Chaetothyriomycetidae</taxon>
        <taxon>Phaeomoniellales</taxon>
        <taxon>Phaeomoniellaceae</taxon>
        <taxon>Phaeomoniella</taxon>
    </lineage>
</organism>
<sequence length="339" mass="37009">MPSRILESSTDPKSQVSPDNARFSATTFTDPDLDPIEYLNNNLPRLSINTASSHNVTSSLTDISSSTQSFLSQLNAYSSQLSTDLTQLTDEILRSGSRLAYEVEILRGDTIGLSDALTDTLQRDIGVFKASLVTEEKSNGQSKTASEAGEQPEDISSARDEPGYILKLRMLNQVKARLEEVITAFGEAMEWPLAPSDVSVTSSFISVSAPEQGPDARSQEEKGSEVAEKLRNEIQTLTSGGRQDIAAAARRVEHLRSLVLVWKGTAEEKARTKFVDSVAKVVEDKSRALGIEAETTGPEVRTPNQQTANARVPSTVDTTSNKGGLFRNLQRLRDEIYLE</sequence>
<dbReference type="Proteomes" id="UP000053317">
    <property type="component" value="Unassembled WGS sequence"/>
</dbReference>
<keyword evidence="3" id="KW-1185">Reference proteome</keyword>
<feature type="region of interest" description="Disordered" evidence="1">
    <location>
        <begin position="1"/>
        <end position="28"/>
    </location>
</feature>
<comment type="caution">
    <text evidence="2">The sequence shown here is derived from an EMBL/GenBank/DDBJ whole genome shotgun (WGS) entry which is preliminary data.</text>
</comment>
<proteinExistence type="predicted"/>
<accession>A0A0G2EL66</accession>
<feature type="region of interest" description="Disordered" evidence="1">
    <location>
        <begin position="295"/>
        <end position="322"/>
    </location>
</feature>
<evidence type="ECO:0000256" key="1">
    <source>
        <dbReference type="SAM" id="MobiDB-lite"/>
    </source>
</evidence>
<gene>
    <name evidence="2" type="ORF">UCRPC4_g03071</name>
</gene>
<feature type="compositionally biased region" description="Basic and acidic residues" evidence="1">
    <location>
        <begin position="217"/>
        <end position="226"/>
    </location>
</feature>
<reference evidence="2 3" key="2">
    <citation type="submission" date="2015-05" db="EMBL/GenBank/DDBJ databases">
        <authorList>
            <person name="Morales-Cruz A."/>
            <person name="Amrine K.C."/>
            <person name="Cantu D."/>
        </authorList>
    </citation>
    <scope>NUCLEOTIDE SEQUENCE [LARGE SCALE GENOMIC DNA]</scope>
    <source>
        <strain evidence="2">UCRPC4</strain>
    </source>
</reference>
<evidence type="ECO:0000313" key="3">
    <source>
        <dbReference type="Proteomes" id="UP000053317"/>
    </source>
</evidence>
<feature type="region of interest" description="Disordered" evidence="1">
    <location>
        <begin position="207"/>
        <end position="226"/>
    </location>
</feature>
<feature type="region of interest" description="Disordered" evidence="1">
    <location>
        <begin position="136"/>
        <end position="158"/>
    </location>
</feature>
<dbReference type="Gene3D" id="6.10.250.2790">
    <property type="match status" value="1"/>
</dbReference>